<sequence>MDRKDFYSGINQSLESIITDSDAKVFENVNNLVEETINGNIETGFKGYKNLGSARAGGYAVEQMYAETLNANAKLNGFSSVANAIDDNGLADIYVGSQKYQLKFLKTPSATMKEISQTFGDHYKSGSQRLPFEEWKQVIAKKFGINPNRISRNTSYYEGMRYVVPSDQLNQIKKLLNLRIESARNVGNNIEAERLTTIRAEVTDVISDENGNQSIKFTKAMANEMGKNGRLSNEARELLFEKNRTAILKGALKSGMTAAMLSFTVQVAPCLLEMIATKQVDLNELEQKSKSGSLNATQSFLVTSISSWLSQTGNLLQNTVGKLTNNQISAVVLLMVNMIKSVEKFSSGKISSAEMSNQISHDMFVTGTTLLGMKIAGSMIAPELVIPMILAELMGSIIGSVIGSKVFDYGNSVFLGLSAKYGWTAFGIVDQNYRLSDEDLKEMGLDVISFDELEFNDLEFDEPDFDEPNFDEPQFDEFNVRFIRRGVIGMANYKFNPNKPGIFQWQSVDDVFLMVVD</sequence>
<dbReference type="EMBL" id="JAVLAM010000001">
    <property type="protein sequence ID" value="MDT7013718.1"/>
    <property type="molecule type" value="Genomic_DNA"/>
</dbReference>
<gene>
    <name evidence="1" type="ORF">RI532_04655</name>
</gene>
<comment type="caution">
    <text evidence="1">The sequence shown here is derived from an EMBL/GenBank/DDBJ whole genome shotgun (WGS) entry which is preliminary data.</text>
</comment>
<evidence type="ECO:0000313" key="1">
    <source>
        <dbReference type="EMBL" id="MDT7013718.1"/>
    </source>
</evidence>
<accession>A0AAW8W4P8</accession>
<name>A0AAW8W4P8_9LACO</name>
<dbReference type="RefSeq" id="WP_313844759.1">
    <property type="nucleotide sequence ID" value="NZ_JAVLAM010000001.1"/>
</dbReference>
<dbReference type="AlphaFoldDB" id="A0AAW8W4P8"/>
<proteinExistence type="predicted"/>
<organism evidence="1 2">
    <name type="scientific">Levilactobacillus namurensis</name>
    <dbReference type="NCBI Taxonomy" id="380393"/>
    <lineage>
        <taxon>Bacteria</taxon>
        <taxon>Bacillati</taxon>
        <taxon>Bacillota</taxon>
        <taxon>Bacilli</taxon>
        <taxon>Lactobacillales</taxon>
        <taxon>Lactobacillaceae</taxon>
        <taxon>Levilactobacillus</taxon>
    </lineage>
</organism>
<evidence type="ECO:0000313" key="2">
    <source>
        <dbReference type="Proteomes" id="UP001254075"/>
    </source>
</evidence>
<dbReference type="Proteomes" id="UP001254075">
    <property type="component" value="Unassembled WGS sequence"/>
</dbReference>
<reference evidence="1" key="1">
    <citation type="submission" date="2023-08" db="EMBL/GenBank/DDBJ databases">
        <authorList>
            <person name="Page C.A."/>
            <person name="Perez-Diaz I.M."/>
        </authorList>
    </citation>
    <scope>NUCLEOTIDE SEQUENCE</scope>
    <source>
        <strain evidence="1">3.8.38</strain>
    </source>
</reference>
<protein>
    <submittedName>
        <fullName evidence="1">Uncharacterized protein</fullName>
    </submittedName>
</protein>